<reference evidence="6" key="1">
    <citation type="submission" date="2025-08" db="UniProtKB">
        <authorList>
            <consortium name="Ensembl"/>
        </authorList>
    </citation>
    <scope>IDENTIFICATION</scope>
</reference>
<keyword evidence="4" id="KW-0539">Nucleus</keyword>
<keyword evidence="3" id="KW-0238">DNA-binding</keyword>
<proteinExistence type="inferred from homology"/>
<evidence type="ECO:0000256" key="5">
    <source>
        <dbReference type="SAM" id="MobiDB-lite"/>
    </source>
</evidence>
<organism evidence="6 7">
    <name type="scientific">Lynx canadensis</name>
    <name type="common">Canada lynx</name>
    <name type="synonym">Felis canadensis</name>
    <dbReference type="NCBI Taxonomy" id="61383"/>
    <lineage>
        <taxon>Eukaryota</taxon>
        <taxon>Metazoa</taxon>
        <taxon>Chordata</taxon>
        <taxon>Craniata</taxon>
        <taxon>Vertebrata</taxon>
        <taxon>Euteleostomi</taxon>
        <taxon>Mammalia</taxon>
        <taxon>Eutheria</taxon>
        <taxon>Laurasiatheria</taxon>
        <taxon>Carnivora</taxon>
        <taxon>Feliformia</taxon>
        <taxon>Felidae</taxon>
        <taxon>Felinae</taxon>
        <taxon>Lynx</taxon>
    </lineage>
</organism>
<evidence type="ECO:0000256" key="1">
    <source>
        <dbReference type="ARBA" id="ARBA00004123"/>
    </source>
</evidence>
<reference evidence="6" key="2">
    <citation type="submission" date="2025-09" db="UniProtKB">
        <authorList>
            <consortium name="Ensembl"/>
        </authorList>
    </citation>
    <scope>IDENTIFICATION</scope>
</reference>
<dbReference type="AlphaFoldDB" id="A0A667H9B7"/>
<comment type="similarity">
    <text evidence="2">Belongs to the HMGN family.</text>
</comment>
<evidence type="ECO:0000313" key="7">
    <source>
        <dbReference type="Proteomes" id="UP000472241"/>
    </source>
</evidence>
<keyword evidence="7" id="KW-1185">Reference proteome</keyword>
<dbReference type="InterPro" id="IPR000079">
    <property type="entry name" value="HMGN_fam"/>
</dbReference>
<sequence length="82" mass="9163">MPKRKVSSTEGAAKQEPKRRRSANPAPANVETKAKKKMVAGKDKSSDKKVQTKGRREAKGKPAEVVNQERKKNYLQKTENSL</sequence>
<evidence type="ECO:0000256" key="4">
    <source>
        <dbReference type="ARBA" id="ARBA00023242"/>
    </source>
</evidence>
<dbReference type="GO" id="GO:0005634">
    <property type="term" value="C:nucleus"/>
    <property type="evidence" value="ECO:0007669"/>
    <property type="project" value="UniProtKB-SubCell"/>
</dbReference>
<dbReference type="Proteomes" id="UP000472241">
    <property type="component" value="Unplaced"/>
</dbReference>
<feature type="region of interest" description="Disordered" evidence="5">
    <location>
        <begin position="1"/>
        <end position="82"/>
    </location>
</feature>
<accession>A0A667H9B7</accession>
<comment type="subcellular location">
    <subcellularLocation>
        <location evidence="1">Nucleus</location>
    </subcellularLocation>
</comment>
<feature type="compositionally biased region" description="Basic and acidic residues" evidence="5">
    <location>
        <begin position="40"/>
        <end position="72"/>
    </location>
</feature>
<evidence type="ECO:0000256" key="2">
    <source>
        <dbReference type="ARBA" id="ARBA00007696"/>
    </source>
</evidence>
<dbReference type="SMART" id="SM00527">
    <property type="entry name" value="HMG17"/>
    <property type="match status" value="1"/>
</dbReference>
<evidence type="ECO:0000313" key="6">
    <source>
        <dbReference type="Ensembl" id="ENSLCNP00005016082.1"/>
    </source>
</evidence>
<name>A0A667H9B7_LYNCA</name>
<dbReference type="Pfam" id="PF01101">
    <property type="entry name" value="HMG14_17"/>
    <property type="match status" value="1"/>
</dbReference>
<evidence type="ECO:0008006" key="8">
    <source>
        <dbReference type="Google" id="ProtNLM"/>
    </source>
</evidence>
<dbReference type="Ensembl" id="ENSLCNT00005018019.1">
    <property type="protein sequence ID" value="ENSLCNP00005016082.1"/>
    <property type="gene ID" value="ENSLCNG00005010590.1"/>
</dbReference>
<dbReference type="GO" id="GO:0000785">
    <property type="term" value="C:chromatin"/>
    <property type="evidence" value="ECO:0007669"/>
    <property type="project" value="InterPro"/>
</dbReference>
<dbReference type="GO" id="GO:0031492">
    <property type="term" value="F:nucleosomal DNA binding"/>
    <property type="evidence" value="ECO:0007669"/>
    <property type="project" value="InterPro"/>
</dbReference>
<protein>
    <recommendedName>
        <fullName evidence="8">High mobility group nucleosome binding domain 1</fullName>
    </recommendedName>
</protein>
<evidence type="ECO:0000256" key="3">
    <source>
        <dbReference type="ARBA" id="ARBA00023125"/>
    </source>
</evidence>